<name>A0A7C9LI26_9GAMM</name>
<dbReference type="HAMAP" id="MF_01186">
    <property type="entry name" value="LPS_assembly_LptE"/>
    <property type="match status" value="1"/>
</dbReference>
<evidence type="ECO:0000256" key="8">
    <source>
        <dbReference type="SAM" id="SignalP"/>
    </source>
</evidence>
<evidence type="ECO:0000256" key="5">
    <source>
        <dbReference type="ARBA" id="ARBA00023288"/>
    </source>
</evidence>
<feature type="region of interest" description="Disordered" evidence="7">
    <location>
        <begin position="173"/>
        <end position="212"/>
    </location>
</feature>
<comment type="function">
    <text evidence="6">Together with LptD, is involved in the assembly of lipopolysaccharide (LPS) at the surface of the outer membrane. Required for the proper assembly of LptD. Binds LPS and may serve as the LPS recognition site at the outer membrane.</text>
</comment>
<evidence type="ECO:0000313" key="10">
    <source>
        <dbReference type="Proteomes" id="UP000479692"/>
    </source>
</evidence>
<keyword evidence="4 6" id="KW-0998">Cell outer membrane</keyword>
<sequence>MPTTLVRLTVLSALIALCSACGFHLRNALTLPVELNPVRVVSPDPYSPLAESLADAMTRAGAVPATDPAQPSTTLQIVSERWGDTPISIDERGRAQEFSLRYAVIFVLLDQAGNVVVPQGAVELSRDYVAPPADAVGATSERELLAKELRREMSTAILRRVGAALNVTRPEVRGNAAAAAPAPSTTVEAPAPASTLTAPAAASTSAAPASQP</sequence>
<keyword evidence="2 6" id="KW-0472">Membrane</keyword>
<feature type="signal peptide" evidence="8">
    <location>
        <begin position="1"/>
        <end position="28"/>
    </location>
</feature>
<comment type="subunit">
    <text evidence="6">Component of the lipopolysaccharide transport and assembly complex. Interacts with LptD.</text>
</comment>
<keyword evidence="5" id="KW-0449">Lipoprotein</keyword>
<keyword evidence="1 8" id="KW-0732">Signal</keyword>
<evidence type="ECO:0000256" key="7">
    <source>
        <dbReference type="SAM" id="MobiDB-lite"/>
    </source>
</evidence>
<comment type="caution">
    <text evidence="9">The sequence shown here is derived from an EMBL/GenBank/DDBJ whole genome shotgun (WGS) entry which is preliminary data.</text>
</comment>
<evidence type="ECO:0000256" key="2">
    <source>
        <dbReference type="ARBA" id="ARBA00023136"/>
    </source>
</evidence>
<dbReference type="InterPro" id="IPR007485">
    <property type="entry name" value="LPS_assembly_LptE"/>
</dbReference>
<comment type="similarity">
    <text evidence="6">Belongs to the LptE lipoprotein family.</text>
</comment>
<keyword evidence="3" id="KW-0564">Palmitate</keyword>
<evidence type="ECO:0000313" key="9">
    <source>
        <dbReference type="EMBL" id="MUV15361.1"/>
    </source>
</evidence>
<accession>A0A7C9LI26</accession>
<protein>
    <recommendedName>
        <fullName evidence="6">LPS-assembly lipoprotein LptE</fullName>
    </recommendedName>
</protein>
<gene>
    <name evidence="6" type="primary">lptE</name>
    <name evidence="9" type="ORF">GN331_14235</name>
</gene>
<organism evidence="9 10">
    <name type="scientific">Noviluteimonas gilva</name>
    <dbReference type="NCBI Taxonomy" id="2682097"/>
    <lineage>
        <taxon>Bacteria</taxon>
        <taxon>Pseudomonadati</taxon>
        <taxon>Pseudomonadota</taxon>
        <taxon>Gammaproteobacteria</taxon>
        <taxon>Lysobacterales</taxon>
        <taxon>Lysobacteraceae</taxon>
        <taxon>Noviluteimonas</taxon>
    </lineage>
</organism>
<evidence type="ECO:0000256" key="4">
    <source>
        <dbReference type="ARBA" id="ARBA00023237"/>
    </source>
</evidence>
<dbReference type="EMBL" id="WOXT01000005">
    <property type="protein sequence ID" value="MUV15361.1"/>
    <property type="molecule type" value="Genomic_DNA"/>
</dbReference>
<dbReference type="GO" id="GO:0009279">
    <property type="term" value="C:cell outer membrane"/>
    <property type="evidence" value="ECO:0007669"/>
    <property type="project" value="UniProtKB-UniRule"/>
</dbReference>
<dbReference type="GO" id="GO:0015920">
    <property type="term" value="P:lipopolysaccharide transport"/>
    <property type="evidence" value="ECO:0007669"/>
    <property type="project" value="TreeGrafter"/>
</dbReference>
<evidence type="ECO:0000256" key="3">
    <source>
        <dbReference type="ARBA" id="ARBA00023139"/>
    </source>
</evidence>
<dbReference type="Gene3D" id="3.30.160.150">
    <property type="entry name" value="Lipoprotein like domain"/>
    <property type="match status" value="1"/>
</dbReference>
<evidence type="ECO:0000256" key="1">
    <source>
        <dbReference type="ARBA" id="ARBA00022729"/>
    </source>
</evidence>
<reference evidence="9 10" key="1">
    <citation type="submission" date="2019-12" db="EMBL/GenBank/DDBJ databases">
        <authorList>
            <person name="Xu J."/>
        </authorList>
    </citation>
    <scope>NUCLEOTIDE SEQUENCE [LARGE SCALE GENOMIC DNA]</scope>
    <source>
        <strain evidence="9 10">HX-5-24</strain>
    </source>
</reference>
<dbReference type="GO" id="GO:0001530">
    <property type="term" value="F:lipopolysaccharide binding"/>
    <property type="evidence" value="ECO:0007669"/>
    <property type="project" value="TreeGrafter"/>
</dbReference>
<dbReference type="Pfam" id="PF04390">
    <property type="entry name" value="LptE"/>
    <property type="match status" value="1"/>
</dbReference>
<dbReference type="PANTHER" id="PTHR38098:SF1">
    <property type="entry name" value="LPS-ASSEMBLY LIPOPROTEIN LPTE"/>
    <property type="match status" value="1"/>
</dbReference>
<proteinExistence type="inferred from homology"/>
<dbReference type="AlphaFoldDB" id="A0A7C9LI26"/>
<dbReference type="PANTHER" id="PTHR38098">
    <property type="entry name" value="LPS-ASSEMBLY LIPOPROTEIN LPTE"/>
    <property type="match status" value="1"/>
</dbReference>
<feature type="chain" id="PRO_5029000340" description="LPS-assembly lipoprotein LptE" evidence="8">
    <location>
        <begin position="29"/>
        <end position="212"/>
    </location>
</feature>
<evidence type="ECO:0000256" key="6">
    <source>
        <dbReference type="HAMAP-Rule" id="MF_01186"/>
    </source>
</evidence>
<dbReference type="Proteomes" id="UP000479692">
    <property type="component" value="Unassembled WGS sequence"/>
</dbReference>
<dbReference type="GO" id="GO:0043165">
    <property type="term" value="P:Gram-negative-bacterium-type cell outer membrane assembly"/>
    <property type="evidence" value="ECO:0007669"/>
    <property type="project" value="UniProtKB-UniRule"/>
</dbReference>
<feature type="compositionally biased region" description="Low complexity" evidence="7">
    <location>
        <begin position="176"/>
        <end position="212"/>
    </location>
</feature>
<keyword evidence="10" id="KW-1185">Reference proteome</keyword>
<dbReference type="GO" id="GO:1990351">
    <property type="term" value="C:transporter complex"/>
    <property type="evidence" value="ECO:0007669"/>
    <property type="project" value="TreeGrafter"/>
</dbReference>